<evidence type="ECO:0008006" key="5">
    <source>
        <dbReference type="Google" id="ProtNLM"/>
    </source>
</evidence>
<name>A0AAF0IHQ8_9EURO</name>
<feature type="coiled-coil region" evidence="1">
    <location>
        <begin position="157"/>
        <end position="191"/>
    </location>
</feature>
<evidence type="ECO:0000256" key="2">
    <source>
        <dbReference type="SAM" id="MobiDB-lite"/>
    </source>
</evidence>
<organism evidence="3 4">
    <name type="scientific">Emydomyces testavorans</name>
    <dbReference type="NCBI Taxonomy" id="2070801"/>
    <lineage>
        <taxon>Eukaryota</taxon>
        <taxon>Fungi</taxon>
        <taxon>Dikarya</taxon>
        <taxon>Ascomycota</taxon>
        <taxon>Pezizomycotina</taxon>
        <taxon>Eurotiomycetes</taxon>
        <taxon>Eurotiomycetidae</taxon>
        <taxon>Onygenales</taxon>
        <taxon>Nannizziopsiaceae</taxon>
        <taxon>Emydomyces</taxon>
    </lineage>
</organism>
<evidence type="ECO:0000256" key="1">
    <source>
        <dbReference type="SAM" id="Coils"/>
    </source>
</evidence>
<feature type="region of interest" description="Disordered" evidence="2">
    <location>
        <begin position="1"/>
        <end position="25"/>
    </location>
</feature>
<dbReference type="EMBL" id="CP120628">
    <property type="protein sequence ID" value="WEW57163.1"/>
    <property type="molecule type" value="Genomic_DNA"/>
</dbReference>
<dbReference type="AlphaFoldDB" id="A0AAF0IHQ8"/>
<sequence length="290" mass="32604">MPPKRKLHGDDASSDTSDDREETRNKRIARLIPRTRHISERVIKAKWTTLPEAIQDRIKELFHSIELPVLTKQRDEKKRIQAQTALGAVRKNLGKRLPRMPFPPGTKAISFDYEAALNENDTSKIAGMTPGLIGMQRLLESQLATMASSAALLRNEIKREELELARDTGKLEELEKNAKAAKAQSKKQTKNLHPVLRRVERLPPRIKDPADFNVPDNQDKPELLCDVCTLPLAWSVANQDLQMGADPDVLPLVKQLRNHVESMRTNASQVTGIREAITRAQSTLSMLPLG</sequence>
<evidence type="ECO:0000313" key="4">
    <source>
        <dbReference type="Proteomes" id="UP001219355"/>
    </source>
</evidence>
<dbReference type="InterPro" id="IPR025212">
    <property type="entry name" value="CAD_CENP-Q"/>
</dbReference>
<protein>
    <recommendedName>
        <fullName evidence="5">Kinetochore protein fta7</fullName>
    </recommendedName>
</protein>
<gene>
    <name evidence="3" type="ORF">PRK78_002625</name>
</gene>
<dbReference type="Proteomes" id="UP001219355">
    <property type="component" value="Chromosome 2"/>
</dbReference>
<reference evidence="3" key="1">
    <citation type="submission" date="2023-03" db="EMBL/GenBank/DDBJ databases">
        <title>Emydomyces testavorans Genome Sequence.</title>
        <authorList>
            <person name="Hoyer L."/>
        </authorList>
    </citation>
    <scope>NUCLEOTIDE SEQUENCE</scope>
    <source>
        <strain evidence="3">16-2883</strain>
    </source>
</reference>
<keyword evidence="4" id="KW-1185">Reference proteome</keyword>
<dbReference type="Pfam" id="PF13094">
    <property type="entry name" value="CENP-Q"/>
    <property type="match status" value="1"/>
</dbReference>
<accession>A0AAF0IHQ8</accession>
<proteinExistence type="predicted"/>
<keyword evidence="1" id="KW-0175">Coiled coil</keyword>
<evidence type="ECO:0000313" key="3">
    <source>
        <dbReference type="EMBL" id="WEW57163.1"/>
    </source>
</evidence>